<evidence type="ECO:0000313" key="2">
    <source>
        <dbReference type="EMBL" id="MBA8952970.1"/>
    </source>
</evidence>
<sequence>MQNAAANLDVYDPPASPPTWSGKPAGNLTAAEALDVLVYMEANRLGDETLAQVLAGILVSRSTSC</sequence>
<keyword evidence="3" id="KW-1185">Reference proteome</keyword>
<dbReference type="Proteomes" id="UP000572680">
    <property type="component" value="Unassembled WGS sequence"/>
</dbReference>
<dbReference type="RefSeq" id="WP_182845234.1">
    <property type="nucleotide sequence ID" value="NZ_BAAALP010000036.1"/>
</dbReference>
<organism evidence="2 3">
    <name type="scientific">Actinomadura namibiensis</name>
    <dbReference type="NCBI Taxonomy" id="182080"/>
    <lineage>
        <taxon>Bacteria</taxon>
        <taxon>Bacillati</taxon>
        <taxon>Actinomycetota</taxon>
        <taxon>Actinomycetes</taxon>
        <taxon>Streptosporangiales</taxon>
        <taxon>Thermomonosporaceae</taxon>
        <taxon>Actinomadura</taxon>
    </lineage>
</organism>
<name>A0A7W3LRJ4_ACTNM</name>
<comment type="caution">
    <text evidence="2">The sequence shown here is derived from an EMBL/GenBank/DDBJ whole genome shotgun (WGS) entry which is preliminary data.</text>
</comment>
<dbReference type="EMBL" id="JACJIA010000006">
    <property type="protein sequence ID" value="MBA8952970.1"/>
    <property type="molecule type" value="Genomic_DNA"/>
</dbReference>
<accession>A0A7W3LRJ4</accession>
<evidence type="ECO:0000256" key="1">
    <source>
        <dbReference type="SAM" id="MobiDB-lite"/>
    </source>
</evidence>
<evidence type="ECO:0000313" key="3">
    <source>
        <dbReference type="Proteomes" id="UP000572680"/>
    </source>
</evidence>
<proteinExistence type="predicted"/>
<dbReference type="AlphaFoldDB" id="A0A7W3LRJ4"/>
<reference evidence="2 3" key="1">
    <citation type="submission" date="2020-08" db="EMBL/GenBank/DDBJ databases">
        <title>Genomic Encyclopedia of Type Strains, Phase IV (KMG-IV): sequencing the most valuable type-strain genomes for metagenomic binning, comparative biology and taxonomic classification.</title>
        <authorList>
            <person name="Goeker M."/>
        </authorList>
    </citation>
    <scope>NUCLEOTIDE SEQUENCE [LARGE SCALE GENOMIC DNA]</scope>
    <source>
        <strain evidence="2 3">DSM 44197</strain>
    </source>
</reference>
<feature type="region of interest" description="Disordered" evidence="1">
    <location>
        <begin position="1"/>
        <end position="24"/>
    </location>
</feature>
<protein>
    <submittedName>
        <fullName evidence="2">Uncharacterized protein</fullName>
    </submittedName>
</protein>
<gene>
    <name evidence="2" type="ORF">HNR61_004620</name>
</gene>